<dbReference type="AlphaFoldDB" id="A0A176QCE9"/>
<evidence type="ECO:0000256" key="1">
    <source>
        <dbReference type="SAM" id="MobiDB-lite"/>
    </source>
</evidence>
<feature type="compositionally biased region" description="Basic and acidic residues" evidence="1">
    <location>
        <begin position="148"/>
        <end position="157"/>
    </location>
</feature>
<dbReference type="STRING" id="262209.AWH69_11855"/>
<protein>
    <submittedName>
        <fullName evidence="3">Exlusion protein FxsA</fullName>
    </submittedName>
</protein>
<dbReference type="PANTHER" id="PTHR35335:SF1">
    <property type="entry name" value="UPF0716 PROTEIN FXSA"/>
    <property type="match status" value="1"/>
</dbReference>
<dbReference type="NCBIfam" id="NF008528">
    <property type="entry name" value="PRK11463.1-2"/>
    <property type="match status" value="1"/>
</dbReference>
<keyword evidence="2" id="KW-0812">Transmembrane</keyword>
<reference evidence="3 4" key="1">
    <citation type="submission" date="2016-01" db="EMBL/GenBank/DDBJ databases">
        <title>Janibacter melonis strain CD11_4 genome sequencing and assembly.</title>
        <authorList>
            <person name="Nair G.R."/>
            <person name="Kaur G."/>
            <person name="Chander A.M."/>
            <person name="Mayilraj S."/>
        </authorList>
    </citation>
    <scope>NUCLEOTIDE SEQUENCE [LARGE SCALE GENOMIC DNA]</scope>
    <source>
        <strain evidence="3 4">CD11-4</strain>
    </source>
</reference>
<feature type="compositionally biased region" description="Acidic residues" evidence="1">
    <location>
        <begin position="158"/>
        <end position="170"/>
    </location>
</feature>
<dbReference type="EMBL" id="LQZG01000003">
    <property type="protein sequence ID" value="OAB87340.1"/>
    <property type="molecule type" value="Genomic_DNA"/>
</dbReference>
<dbReference type="Pfam" id="PF04186">
    <property type="entry name" value="FxsA"/>
    <property type="match status" value="1"/>
</dbReference>
<dbReference type="InterPro" id="IPR007313">
    <property type="entry name" value="FxsA"/>
</dbReference>
<keyword evidence="2" id="KW-1133">Transmembrane helix</keyword>
<comment type="caution">
    <text evidence="3">The sequence shown here is derived from an EMBL/GenBank/DDBJ whole genome shotgun (WGS) entry which is preliminary data.</text>
</comment>
<accession>A0A176QCE9</accession>
<evidence type="ECO:0000313" key="4">
    <source>
        <dbReference type="Proteomes" id="UP000076976"/>
    </source>
</evidence>
<feature type="transmembrane region" description="Helical" evidence="2">
    <location>
        <begin position="42"/>
        <end position="60"/>
    </location>
</feature>
<feature type="region of interest" description="Disordered" evidence="1">
    <location>
        <begin position="148"/>
        <end position="170"/>
    </location>
</feature>
<dbReference type="PANTHER" id="PTHR35335">
    <property type="entry name" value="UPF0716 PROTEIN FXSA"/>
    <property type="match status" value="1"/>
</dbReference>
<name>A0A176QCE9_9MICO</name>
<evidence type="ECO:0000256" key="2">
    <source>
        <dbReference type="SAM" id="Phobius"/>
    </source>
</evidence>
<dbReference type="GO" id="GO:0016020">
    <property type="term" value="C:membrane"/>
    <property type="evidence" value="ECO:0007669"/>
    <property type="project" value="InterPro"/>
</dbReference>
<feature type="transmembrane region" description="Helical" evidence="2">
    <location>
        <begin position="89"/>
        <end position="114"/>
    </location>
</feature>
<keyword evidence="4" id="KW-1185">Reference proteome</keyword>
<sequence>MHGQPGAPRRRRRVLPWVPVALLLLVVLELAVIIAVGRRIGVLWTLVSLVALSVAGVWLLRREGARAMRALRTSARTGEMPSRALADGILVLVGGLLLVLPGFVTDVVGLLLVLPVTRPLARPLLEAGIRRRVFGDLGVIRVRTATHRDGRTRHDGPDPGDEVVEGEIVD</sequence>
<organism evidence="3 4">
    <name type="scientific">Janibacter melonis</name>
    <dbReference type="NCBI Taxonomy" id="262209"/>
    <lineage>
        <taxon>Bacteria</taxon>
        <taxon>Bacillati</taxon>
        <taxon>Actinomycetota</taxon>
        <taxon>Actinomycetes</taxon>
        <taxon>Micrococcales</taxon>
        <taxon>Intrasporangiaceae</taxon>
        <taxon>Janibacter</taxon>
    </lineage>
</organism>
<proteinExistence type="predicted"/>
<dbReference type="Proteomes" id="UP000076976">
    <property type="component" value="Unassembled WGS sequence"/>
</dbReference>
<evidence type="ECO:0000313" key="3">
    <source>
        <dbReference type="EMBL" id="OAB87340.1"/>
    </source>
</evidence>
<gene>
    <name evidence="3" type="ORF">AWH69_11855</name>
</gene>
<feature type="transmembrane region" description="Helical" evidence="2">
    <location>
        <begin position="14"/>
        <end position="36"/>
    </location>
</feature>
<keyword evidence="2" id="KW-0472">Membrane</keyword>